<dbReference type="SMART" id="SM00287">
    <property type="entry name" value="SH3b"/>
    <property type="match status" value="6"/>
</dbReference>
<evidence type="ECO:0000256" key="2">
    <source>
        <dbReference type="ARBA" id="ARBA00023316"/>
    </source>
</evidence>
<dbReference type="RefSeq" id="WP_211561282.1">
    <property type="nucleotide sequence ID" value="NZ_JAGVRK010000001.1"/>
</dbReference>
<proteinExistence type="predicted"/>
<accession>A0ABS5LIY0</accession>
<dbReference type="Gene3D" id="2.30.30.40">
    <property type="entry name" value="SH3 Domains"/>
    <property type="match status" value="6"/>
</dbReference>
<organism evidence="5 6">
    <name type="scientific">Metabacillus flavus</name>
    <dbReference type="NCBI Taxonomy" id="2823519"/>
    <lineage>
        <taxon>Bacteria</taxon>
        <taxon>Bacillati</taxon>
        <taxon>Bacillota</taxon>
        <taxon>Bacilli</taxon>
        <taxon>Bacillales</taxon>
        <taxon>Bacillaceae</taxon>
        <taxon>Metabacillus</taxon>
    </lineage>
</organism>
<dbReference type="InterPro" id="IPR025987">
    <property type="entry name" value="GW_dom"/>
</dbReference>
<dbReference type="Gene3D" id="3.40.630.40">
    <property type="entry name" value="Zn-dependent exopeptidases"/>
    <property type="match status" value="1"/>
</dbReference>
<dbReference type="EMBL" id="JAGVRK010000001">
    <property type="protein sequence ID" value="MBS2970697.1"/>
    <property type="molecule type" value="Genomic_DNA"/>
</dbReference>
<keyword evidence="3" id="KW-0732">Signal</keyword>
<evidence type="ECO:0000313" key="5">
    <source>
        <dbReference type="EMBL" id="MBS2970697.1"/>
    </source>
</evidence>
<keyword evidence="1 5" id="KW-0378">Hydrolase</keyword>
<feature type="signal peptide" evidence="3">
    <location>
        <begin position="1"/>
        <end position="38"/>
    </location>
</feature>
<reference evidence="5 6" key="1">
    <citation type="submission" date="2021-04" db="EMBL/GenBank/DDBJ databases">
        <title>Metabacillus sp. strain KIGAM252 whole genome sequence.</title>
        <authorList>
            <person name="Seo M.-J."/>
            <person name="Cho E.-S."/>
            <person name="Hwang C.Y."/>
            <person name="Yoon D.J."/>
        </authorList>
    </citation>
    <scope>NUCLEOTIDE SEQUENCE [LARGE SCALE GENOMIC DNA]</scope>
    <source>
        <strain evidence="5 6">KIGAM252</strain>
    </source>
</reference>
<dbReference type="InterPro" id="IPR002508">
    <property type="entry name" value="MurNAc-LAA_cat"/>
</dbReference>
<dbReference type="Pfam" id="PF13457">
    <property type="entry name" value="GW"/>
    <property type="match status" value="4"/>
</dbReference>
<feature type="chain" id="PRO_5045953798" evidence="3">
    <location>
        <begin position="39"/>
        <end position="812"/>
    </location>
</feature>
<evidence type="ECO:0000256" key="1">
    <source>
        <dbReference type="ARBA" id="ARBA00022801"/>
    </source>
</evidence>
<dbReference type="Pfam" id="PF08239">
    <property type="entry name" value="SH3_3"/>
    <property type="match status" value="1"/>
</dbReference>
<evidence type="ECO:0000313" key="6">
    <source>
        <dbReference type="Proteomes" id="UP000682403"/>
    </source>
</evidence>
<dbReference type="PANTHER" id="PTHR30404:SF0">
    <property type="entry name" value="N-ACETYLMURAMOYL-L-ALANINE AMIDASE AMIC"/>
    <property type="match status" value="1"/>
</dbReference>
<keyword evidence="2" id="KW-0961">Cell wall biogenesis/degradation</keyword>
<sequence length="812" mass="89405">MGKYSREGIPIKRNKLVSSFVCLSVLATLPIQPGTASAAEYPYTGVTVSGSTAMHWGAEKDYKITKTISSAESVAVLNEFTNAANETWLRINHEGTTGWVMESQVKELDKPVPYGFIASDDAAVHRSAESSSTVSAEPGKNTMVEISSSFVNKEQEIWYQVKSSDWSGWIHSDQIMFKPQPFSAYNTSSTQEIRSGAASNYRLLYTLKQNESIKITDFYINSASEPYYGVELSNGTKGWTKAETLTYSYQAKPSAIQKTVYAKLNPTSIHRSADSAERKVYEAPMNEELEIKSEFTNKANEKWYQVEYQTGKYGWVNSAHTSTSQTINGTFYVQVSEANVRSGASTDYRKLSTLTKGTAIKVVDQFTNSNGEKWYRVQLGSSSFGWVSASLLTEKAVYLNTSMYIGTYKAELRRGAEFRYTVTEKPSYGSKVTLLSQIINANGETWLNIQTSSGRKGWIPQWEVYKSLTDRNFVYAKASDSVRWSASSSQKAVASVQSGDSLVLLRELKGWYNVETSKGVRGWIPAASTAATPPANILIPRVTPIGTSTELSWLKSESVKVNFDFLSDRTAYISTKGLALRIPDANVEGVTITQIDGAIKVTPKAGYSITIHDKKDRFQLLIHEVGVAGKTIVLDAGHGGSDSGAVGPTRLYEKDVTLAVTRYLGDILKANGANVIYTRTTDVYPSLDDRSELSNNSSSDIFLSIHANSNVNRSAKGTETYFNVATNPNGQKSKTLSTNIQRELVNQLNTTNRGVKEAGFAVIRENEIPSALVELAFISNPTEETMLRSDAVRRKAAQGIYNGIEDYFNGGN</sequence>
<dbReference type="GO" id="GO:0008745">
    <property type="term" value="F:N-acetylmuramoyl-L-alanine amidase activity"/>
    <property type="evidence" value="ECO:0007669"/>
    <property type="project" value="UniProtKB-EC"/>
</dbReference>
<protein>
    <submittedName>
        <fullName evidence="5">N-acetylmuramoyl-L-alanine amidase</fullName>
        <ecNumber evidence="5">3.5.1.28</ecNumber>
    </submittedName>
</protein>
<dbReference type="PROSITE" id="PS51781">
    <property type="entry name" value="SH3B"/>
    <property type="match status" value="1"/>
</dbReference>
<dbReference type="SUPFAM" id="SSF53187">
    <property type="entry name" value="Zn-dependent exopeptidases"/>
    <property type="match status" value="1"/>
</dbReference>
<dbReference type="InterPro" id="IPR050695">
    <property type="entry name" value="N-acetylmuramoyl_amidase_3"/>
</dbReference>
<dbReference type="CDD" id="cd02696">
    <property type="entry name" value="MurNAc-LAA"/>
    <property type="match status" value="1"/>
</dbReference>
<evidence type="ECO:0000259" key="4">
    <source>
        <dbReference type="PROSITE" id="PS51781"/>
    </source>
</evidence>
<gene>
    <name evidence="5" type="ORF">J9317_18295</name>
</gene>
<name>A0ABS5LIY0_9BACI</name>
<dbReference type="SMART" id="SM00646">
    <property type="entry name" value="Ami_3"/>
    <property type="match status" value="1"/>
</dbReference>
<dbReference type="EC" id="3.5.1.28" evidence="5"/>
<comment type="caution">
    <text evidence="5">The sequence shown here is derived from an EMBL/GenBank/DDBJ whole genome shotgun (WGS) entry which is preliminary data.</text>
</comment>
<dbReference type="InterPro" id="IPR003646">
    <property type="entry name" value="SH3-like_bac-type"/>
</dbReference>
<feature type="domain" description="SH3b" evidence="4">
    <location>
        <begin position="322"/>
        <end position="396"/>
    </location>
</feature>
<dbReference type="PANTHER" id="PTHR30404">
    <property type="entry name" value="N-ACETYLMURAMOYL-L-ALANINE AMIDASE"/>
    <property type="match status" value="1"/>
</dbReference>
<evidence type="ECO:0000256" key="3">
    <source>
        <dbReference type="SAM" id="SignalP"/>
    </source>
</evidence>
<dbReference type="Pfam" id="PF01520">
    <property type="entry name" value="Amidase_3"/>
    <property type="match status" value="1"/>
</dbReference>
<dbReference type="Proteomes" id="UP000682403">
    <property type="component" value="Unassembled WGS sequence"/>
</dbReference>
<keyword evidence="6" id="KW-1185">Reference proteome</keyword>